<comment type="caution">
    <text evidence="5">The sequence shown here is derived from an EMBL/GenBank/DDBJ whole genome shotgun (WGS) entry which is preliminary data.</text>
</comment>
<dbReference type="Pfam" id="PF25342">
    <property type="entry name" value="GT_PLOD"/>
    <property type="match status" value="1"/>
</dbReference>
<evidence type="ECO:0000256" key="2">
    <source>
        <dbReference type="ARBA" id="ARBA00022676"/>
    </source>
</evidence>
<dbReference type="CDD" id="cd22997">
    <property type="entry name" value="GT_LH"/>
    <property type="match status" value="1"/>
</dbReference>
<dbReference type="OrthoDB" id="3346013at2"/>
<feature type="domain" description="PLOD1-3-like GT" evidence="4">
    <location>
        <begin position="23"/>
        <end position="191"/>
    </location>
</feature>
<gene>
    <name evidence="5" type="ORF">LV89_04840</name>
</gene>
<dbReference type="PANTHER" id="PTHR10730:SF53">
    <property type="entry name" value="GLYCOSYLTRANSFERASE 25 FAMILY MEMBER"/>
    <property type="match status" value="1"/>
</dbReference>
<evidence type="ECO:0000259" key="4">
    <source>
        <dbReference type="Pfam" id="PF25342"/>
    </source>
</evidence>
<dbReference type="AlphaFoldDB" id="A0A316DF60"/>
<protein>
    <recommendedName>
        <fullName evidence="4">PLOD1-3-like GT domain-containing protein</fullName>
    </recommendedName>
</protein>
<dbReference type="InterPro" id="IPR057589">
    <property type="entry name" value="GT_PLOD"/>
</dbReference>
<dbReference type="GO" id="GO:0016740">
    <property type="term" value="F:transferase activity"/>
    <property type="evidence" value="ECO:0007669"/>
    <property type="project" value="UniProtKB-KW"/>
</dbReference>
<evidence type="ECO:0000256" key="1">
    <source>
        <dbReference type="ARBA" id="ARBA00006721"/>
    </source>
</evidence>
<evidence type="ECO:0000256" key="3">
    <source>
        <dbReference type="ARBA" id="ARBA00022679"/>
    </source>
</evidence>
<dbReference type="Proteomes" id="UP000245489">
    <property type="component" value="Unassembled WGS sequence"/>
</dbReference>
<proteinExistence type="inferred from homology"/>
<keyword evidence="3" id="KW-0808">Transferase</keyword>
<dbReference type="EMBL" id="QGGO01000048">
    <property type="protein sequence ID" value="PWK16674.1"/>
    <property type="molecule type" value="Genomic_DNA"/>
</dbReference>
<accession>A0A316DF60</accession>
<comment type="similarity">
    <text evidence="1">Belongs to the glycosyltransferase 25 family.</text>
</comment>
<name>A0A316DF60_9BACT</name>
<dbReference type="InterPro" id="IPR050757">
    <property type="entry name" value="Collagen_mod_GT25"/>
</dbReference>
<dbReference type="RefSeq" id="WP_109745540.1">
    <property type="nucleotide sequence ID" value="NZ_QGGO01000048.1"/>
</dbReference>
<keyword evidence="2" id="KW-0328">Glycosyltransferase</keyword>
<evidence type="ECO:0000313" key="6">
    <source>
        <dbReference type="Proteomes" id="UP000245489"/>
    </source>
</evidence>
<evidence type="ECO:0000313" key="5">
    <source>
        <dbReference type="EMBL" id="PWK16674.1"/>
    </source>
</evidence>
<organism evidence="5 6">
    <name type="scientific">Arcicella aurantiaca</name>
    <dbReference type="NCBI Taxonomy" id="591202"/>
    <lineage>
        <taxon>Bacteria</taxon>
        <taxon>Pseudomonadati</taxon>
        <taxon>Bacteroidota</taxon>
        <taxon>Cytophagia</taxon>
        <taxon>Cytophagales</taxon>
        <taxon>Flectobacillaceae</taxon>
        <taxon>Arcicella</taxon>
    </lineage>
</organism>
<keyword evidence="6" id="KW-1185">Reference proteome</keyword>
<dbReference type="PANTHER" id="PTHR10730">
    <property type="entry name" value="PROCOLLAGEN-LYSINE,2-OXOGLUTARATE 5-DIOXYGENASE/GLYCOSYLTRANSFERASE 25 FAMILY MEMBER"/>
    <property type="match status" value="1"/>
</dbReference>
<reference evidence="5 6" key="1">
    <citation type="submission" date="2018-05" db="EMBL/GenBank/DDBJ databases">
        <title>Genomic Encyclopedia of Archaeal and Bacterial Type Strains, Phase II (KMG-II): from individual species to whole genera.</title>
        <authorList>
            <person name="Goeker M."/>
        </authorList>
    </citation>
    <scope>NUCLEOTIDE SEQUENCE [LARGE SCALE GENOMIC DNA]</scope>
    <source>
        <strain evidence="5 6">DSM 22214</strain>
    </source>
</reference>
<sequence>MKIITCISDEEDIGYKYALKASCTYHNLDLITLLHTSEWSTHRNKDLYLKSYLLTLPKNEIILFTDGYDTIFIGGEKQILKRYELVSPESGIVISTEKYCSPDSSLTNLYPLVRTQYRFLNSGGIIGKVSDILELLEKVSVLNSENENIVSNQYKWSNQYLWTQVFLKEKDLNIKLDINCELFQTIPNSIESGYKYAIVSNIKEREKMIINSIDTILSEFMMNDGITIKNISTNTYPIHLHFCGDLMKSAMFMEPFNQFIGFVNNEVLA</sequence>